<evidence type="ECO:0000256" key="9">
    <source>
        <dbReference type="ARBA" id="ARBA00023274"/>
    </source>
</evidence>
<evidence type="ECO:0000256" key="10">
    <source>
        <dbReference type="PROSITE-ProRule" id="PRU00626"/>
    </source>
</evidence>
<keyword evidence="7" id="KW-0809">Transit peptide</keyword>
<dbReference type="InterPro" id="IPR001890">
    <property type="entry name" value="RNA-binding_CRM"/>
</dbReference>
<dbReference type="PROSITE" id="PS51295">
    <property type="entry name" value="CRM"/>
    <property type="match status" value="2"/>
</dbReference>
<keyword evidence="4" id="KW-0507">mRNA processing</keyword>
<evidence type="ECO:0000256" key="11">
    <source>
        <dbReference type="SAM" id="Coils"/>
    </source>
</evidence>
<evidence type="ECO:0000256" key="5">
    <source>
        <dbReference type="ARBA" id="ARBA00022737"/>
    </source>
</evidence>
<evidence type="ECO:0000256" key="6">
    <source>
        <dbReference type="ARBA" id="ARBA00022884"/>
    </source>
</evidence>
<evidence type="ECO:0000256" key="1">
    <source>
        <dbReference type="ARBA" id="ARBA00004229"/>
    </source>
</evidence>
<dbReference type="AlphaFoldDB" id="A0A7J7MYI8"/>
<reference evidence="13 14" key="1">
    <citation type="journal article" date="2020" name="IScience">
        <title>Genome Sequencing of the Endangered Kingdonia uniflora (Circaeasteraceae, Ranunculales) Reveals Potential Mechanisms of Evolutionary Specialization.</title>
        <authorList>
            <person name="Sun Y."/>
            <person name="Deng T."/>
            <person name="Zhang A."/>
            <person name="Moore M.J."/>
            <person name="Landis J.B."/>
            <person name="Lin N."/>
            <person name="Zhang H."/>
            <person name="Zhang X."/>
            <person name="Huang J."/>
            <person name="Zhang X."/>
            <person name="Sun H."/>
            <person name="Wang H."/>
        </authorList>
    </citation>
    <scope>NUCLEOTIDE SEQUENCE [LARGE SCALE GENOMIC DNA]</scope>
    <source>
        <strain evidence="13">TB1705</strain>
        <tissue evidence="13">Leaf</tissue>
    </source>
</reference>
<keyword evidence="2" id="KW-0150">Chloroplast</keyword>
<dbReference type="InterPro" id="IPR035920">
    <property type="entry name" value="YhbY-like_sf"/>
</dbReference>
<dbReference type="InterPro" id="IPR045278">
    <property type="entry name" value="CRS1/CFM2/CFM3"/>
</dbReference>
<protein>
    <recommendedName>
        <fullName evidence="12">CRM domain-containing protein</fullName>
    </recommendedName>
</protein>
<feature type="coiled-coil region" evidence="11">
    <location>
        <begin position="336"/>
        <end position="363"/>
    </location>
</feature>
<dbReference type="GO" id="GO:0003729">
    <property type="term" value="F:mRNA binding"/>
    <property type="evidence" value="ECO:0007669"/>
    <property type="project" value="InterPro"/>
</dbReference>
<dbReference type="Gene3D" id="3.30.110.60">
    <property type="entry name" value="YhbY-like"/>
    <property type="match status" value="2"/>
</dbReference>
<keyword evidence="5" id="KW-0677">Repeat</keyword>
<evidence type="ECO:0000256" key="3">
    <source>
        <dbReference type="ARBA" id="ARBA00022640"/>
    </source>
</evidence>
<proteinExistence type="predicted"/>
<dbReference type="SUPFAM" id="SSF75471">
    <property type="entry name" value="YhbY-like"/>
    <property type="match status" value="3"/>
</dbReference>
<dbReference type="SMART" id="SM01103">
    <property type="entry name" value="CRS1_YhbY"/>
    <property type="match status" value="2"/>
</dbReference>
<dbReference type="FunFam" id="3.30.110.60:FF:000002">
    <property type="entry name" value="CRS2-associated factor 1, chloroplastic"/>
    <property type="match status" value="1"/>
</dbReference>
<dbReference type="PANTHER" id="PTHR31846:SF20">
    <property type="entry name" value="CRM-DOMAIN CONTAINING FACTOR CFM2, CHLOROPLASTIC"/>
    <property type="match status" value="1"/>
</dbReference>
<keyword evidence="3" id="KW-0934">Plastid</keyword>
<organism evidence="13 14">
    <name type="scientific">Kingdonia uniflora</name>
    <dbReference type="NCBI Taxonomy" id="39325"/>
    <lineage>
        <taxon>Eukaryota</taxon>
        <taxon>Viridiplantae</taxon>
        <taxon>Streptophyta</taxon>
        <taxon>Embryophyta</taxon>
        <taxon>Tracheophyta</taxon>
        <taxon>Spermatophyta</taxon>
        <taxon>Magnoliopsida</taxon>
        <taxon>Ranunculales</taxon>
        <taxon>Circaeasteraceae</taxon>
        <taxon>Kingdonia</taxon>
    </lineage>
</organism>
<evidence type="ECO:0000259" key="12">
    <source>
        <dbReference type="PROSITE" id="PS51295"/>
    </source>
</evidence>
<evidence type="ECO:0000256" key="8">
    <source>
        <dbReference type="ARBA" id="ARBA00023187"/>
    </source>
</evidence>
<evidence type="ECO:0000313" key="14">
    <source>
        <dbReference type="Proteomes" id="UP000541444"/>
    </source>
</evidence>
<evidence type="ECO:0000256" key="2">
    <source>
        <dbReference type="ARBA" id="ARBA00022528"/>
    </source>
</evidence>
<keyword evidence="14" id="KW-1185">Reference proteome</keyword>
<dbReference type="EMBL" id="JACGCM010001183">
    <property type="protein sequence ID" value="KAF6159850.1"/>
    <property type="molecule type" value="Genomic_DNA"/>
</dbReference>
<keyword evidence="6 10" id="KW-0694">RNA-binding</keyword>
<dbReference type="GO" id="GO:0000373">
    <property type="term" value="P:Group II intron splicing"/>
    <property type="evidence" value="ECO:0007669"/>
    <property type="project" value="UniProtKB-ARBA"/>
</dbReference>
<sequence>MEITISVEKLKFDKSGGTERKTGGLVVWRSGSTIVLYRGANYEYPYFSTENNTTNDTSREKLFSESSMSFGVVSKKDDEVRNNGLKSGFPSPSNIAAHSSLVRGVGSPNIVRFQLPGEAQLAEEADGLLDGLGPRFTDWWGYDPLPIDADLLPAIVPGYHRPLRLLPYGVKPKLTDDEMTTLRRLGRPLPCHFALGRNRNLQGLAASIVKLWEKCEIVKVAIKRGVQNTNSDMMAEELKRLTGGTLLSRDREFIAFYRGKDFLPLAVSTAIEERRKHGVHKLKQFTGPNLSPNLVPLDELRSKETASVNGLRGEIDLKKMKLVTEKRKLGSTNSSIKSISNKLALALEKKANAEKLLEELEKAADPGKPELDKEGITEEERYMLKKVGLRMKPYVPMAARTLEAESGGVLVAVERVNRDYAIIIYRGKNYQRPAALRPRTLLNKKEAMKRSIEAQRRESLKLHVLRLIKNIDQLKLQLVKDDNKMEVEQSSEYKRPSADFEVCDHFGLSENTHDQDNVGLTESFYNQKVMEENTNDSTPMHSNFNLNATSDNKEFNRSNRMTNTAFQKNESLETELECLSEPNLKETQLFTLVDHDHSKFDYKSSKSKDGMTHSATNEISGKNLLDSSIVVDGNKLESTVLKDEVNKGSDVKAPLRVLSLSNRDRLVLRKQALKMKNRPVLAIGRSNIITGVAKALKTHFQKNTLAIVNIKGRAKGTSTQEVIFKLEQATGAVLVSQEPSKVILYRGWGEGEVPLVGINDKIKSKTFRGSEGTALKAVSPQLMEAIRLECGLESILDE</sequence>
<evidence type="ECO:0000256" key="4">
    <source>
        <dbReference type="ARBA" id="ARBA00022664"/>
    </source>
</evidence>
<evidence type="ECO:0000313" key="13">
    <source>
        <dbReference type="EMBL" id="KAF6159850.1"/>
    </source>
</evidence>
<feature type="domain" description="CRM" evidence="12">
    <location>
        <begin position="658"/>
        <end position="757"/>
    </location>
</feature>
<dbReference type="GO" id="GO:1990904">
    <property type="term" value="C:ribonucleoprotein complex"/>
    <property type="evidence" value="ECO:0007669"/>
    <property type="project" value="UniProtKB-KW"/>
</dbReference>
<feature type="domain" description="CRM" evidence="12">
    <location>
        <begin position="172"/>
        <end position="269"/>
    </location>
</feature>
<keyword evidence="11" id="KW-0175">Coiled coil</keyword>
<dbReference type="OrthoDB" id="551352at2759"/>
<keyword evidence="9" id="KW-0687">Ribonucleoprotein</keyword>
<dbReference type="PANTHER" id="PTHR31846">
    <property type="entry name" value="CRS1 / YHBY (CRM) DOMAIN-CONTAINING PROTEIN"/>
    <property type="match status" value="1"/>
</dbReference>
<dbReference type="GO" id="GO:0009507">
    <property type="term" value="C:chloroplast"/>
    <property type="evidence" value="ECO:0007669"/>
    <property type="project" value="UniProtKB-SubCell"/>
</dbReference>
<comment type="caution">
    <text evidence="13">The sequence shown here is derived from an EMBL/GenBank/DDBJ whole genome shotgun (WGS) entry which is preliminary data.</text>
</comment>
<gene>
    <name evidence="13" type="ORF">GIB67_032934</name>
</gene>
<comment type="subcellular location">
    <subcellularLocation>
        <location evidence="1">Plastid</location>
        <location evidence="1">Chloroplast</location>
    </subcellularLocation>
</comment>
<dbReference type="GO" id="GO:0006397">
    <property type="term" value="P:mRNA processing"/>
    <property type="evidence" value="ECO:0007669"/>
    <property type="project" value="UniProtKB-KW"/>
</dbReference>
<name>A0A7J7MYI8_9MAGN</name>
<keyword evidence="8" id="KW-0508">mRNA splicing</keyword>
<accession>A0A7J7MYI8</accession>
<dbReference type="Pfam" id="PF01985">
    <property type="entry name" value="CRS1_YhbY"/>
    <property type="match status" value="2"/>
</dbReference>
<evidence type="ECO:0000256" key="7">
    <source>
        <dbReference type="ARBA" id="ARBA00022946"/>
    </source>
</evidence>
<dbReference type="Proteomes" id="UP000541444">
    <property type="component" value="Unassembled WGS sequence"/>
</dbReference>